<evidence type="ECO:0000313" key="3">
    <source>
        <dbReference type="Proteomes" id="UP001589619"/>
    </source>
</evidence>
<dbReference type="InterPro" id="IPR011050">
    <property type="entry name" value="Pectin_lyase_fold/virulence"/>
</dbReference>
<dbReference type="Pfam" id="PF12708">
    <property type="entry name" value="Pect-lyase_RHGA_epim"/>
    <property type="match status" value="1"/>
</dbReference>
<feature type="domain" description="Rhamnogalacturonase A/B/Epimerase-like pectate lyase" evidence="1">
    <location>
        <begin position="162"/>
        <end position="221"/>
    </location>
</feature>
<accession>A0ABV5W1Q4</accession>
<comment type="caution">
    <text evidence="2">The sequence shown here is derived from an EMBL/GenBank/DDBJ whole genome shotgun (WGS) entry which is preliminary data.</text>
</comment>
<sequence>MTQEHPNPSDSISRRKLLVSMGAAGASFAVGGLLHARALDPEGNVSASVYGVGFENKGGNANGIRSVAEQVVEENVPPMIQQLVPPMLTTMLDESCLQTIAIADMRLMAAAPTVDLYVVTDEGKEGIFRYDPLDTTTPDNTGTVIVTAYGARFKRIHEGRGVNVKWFGAAGDGLADDTAAIQAAMDHMPEGGIVFFPDGTYRTTSKLIVKHRNVMLSGTGKRSIHHLHREGEYSFDHTVPSTILADHTGDCVWLSHAYNLNGFAANRLTFVTNVKKASGSQSLKAERCFGFDVGGEGQFRREFVFEHVSVGKFGKAFELYASSASSGTSFAAMGVIRIQSCTTMHNDFIARTIDATAWNGFVYDYNEGGNNGKNAGTGGIHISGHNISICRNVLEGQRDPIRISGGQRGLTIKNNYFEANTGEAIIYVNRHNGPFDIGENYMTRPQTTHRVLLSQSLNGRCSDPYWPQQTNKMEFVMPGTNNTEKLLNNSATTPYFRSDRFDPQLLQKPVWSQGAPAIPPVIGTVATRRITEQFDISVVSGEWVVVCWMLRQKTIGRTPYTAITLQTSGQSFEFEHYGHGNLFRTTEFAIITSALKAASSASSVTVDMWPCGKSPANGESYEIYSPLVYTIADVNDIRPYVDLKQFVQHFVLPELNGLI</sequence>
<keyword evidence="2" id="KW-0378">Hydrolase</keyword>
<protein>
    <submittedName>
        <fullName evidence="2">Glycosyl hydrolase family 28-related protein</fullName>
    </submittedName>
</protein>
<evidence type="ECO:0000259" key="1">
    <source>
        <dbReference type="Pfam" id="PF12708"/>
    </source>
</evidence>
<evidence type="ECO:0000313" key="2">
    <source>
        <dbReference type="EMBL" id="MFB9754438.1"/>
    </source>
</evidence>
<proteinExistence type="predicted"/>
<dbReference type="InterPro" id="IPR012334">
    <property type="entry name" value="Pectin_lyas_fold"/>
</dbReference>
<dbReference type="Gene3D" id="2.160.20.10">
    <property type="entry name" value="Single-stranded right-handed beta-helix, Pectin lyase-like"/>
    <property type="match status" value="1"/>
</dbReference>
<dbReference type="SUPFAM" id="SSF51126">
    <property type="entry name" value="Pectin lyase-like"/>
    <property type="match status" value="1"/>
</dbReference>
<dbReference type="PROSITE" id="PS51318">
    <property type="entry name" value="TAT"/>
    <property type="match status" value="1"/>
</dbReference>
<name>A0ABV5W1Q4_9BACL</name>
<dbReference type="RefSeq" id="WP_344916129.1">
    <property type="nucleotide sequence ID" value="NZ_BAAAYO010000018.1"/>
</dbReference>
<dbReference type="InterPro" id="IPR006311">
    <property type="entry name" value="TAT_signal"/>
</dbReference>
<dbReference type="Proteomes" id="UP001589619">
    <property type="component" value="Unassembled WGS sequence"/>
</dbReference>
<organism evidence="2 3">
    <name type="scientific">Paenibacillus hodogayensis</name>
    <dbReference type="NCBI Taxonomy" id="279208"/>
    <lineage>
        <taxon>Bacteria</taxon>
        <taxon>Bacillati</taxon>
        <taxon>Bacillota</taxon>
        <taxon>Bacilli</taxon>
        <taxon>Bacillales</taxon>
        <taxon>Paenibacillaceae</taxon>
        <taxon>Paenibacillus</taxon>
    </lineage>
</organism>
<dbReference type="GO" id="GO:0016787">
    <property type="term" value="F:hydrolase activity"/>
    <property type="evidence" value="ECO:0007669"/>
    <property type="project" value="UniProtKB-KW"/>
</dbReference>
<reference evidence="2 3" key="1">
    <citation type="submission" date="2024-09" db="EMBL/GenBank/DDBJ databases">
        <authorList>
            <person name="Sun Q."/>
            <person name="Mori K."/>
        </authorList>
    </citation>
    <scope>NUCLEOTIDE SEQUENCE [LARGE SCALE GENOMIC DNA]</scope>
    <source>
        <strain evidence="2 3">JCM 12520</strain>
    </source>
</reference>
<gene>
    <name evidence="2" type="ORF">ACFFNY_22940</name>
</gene>
<dbReference type="EMBL" id="JBHMAG010000015">
    <property type="protein sequence ID" value="MFB9754438.1"/>
    <property type="molecule type" value="Genomic_DNA"/>
</dbReference>
<keyword evidence="3" id="KW-1185">Reference proteome</keyword>
<dbReference type="InterPro" id="IPR024535">
    <property type="entry name" value="RHGA/B-epi-like_pectate_lyase"/>
</dbReference>